<evidence type="ECO:0000313" key="5">
    <source>
        <dbReference type="Proteomes" id="UP000015104"/>
    </source>
</evidence>
<dbReference type="eggNOG" id="KOG2649">
    <property type="taxonomic scope" value="Eukaryota"/>
</dbReference>
<dbReference type="SUPFAM" id="SSF49464">
    <property type="entry name" value="Carboxypeptidase regulatory domain-like"/>
    <property type="match status" value="1"/>
</dbReference>
<dbReference type="HOGENOM" id="CLU_1449461_0_0_1"/>
<dbReference type="PANTHER" id="PTHR11532">
    <property type="entry name" value="PROTEASE M14 CARBOXYPEPTIDASE"/>
    <property type="match status" value="1"/>
</dbReference>
<dbReference type="AlphaFoldDB" id="T1KNG0"/>
<dbReference type="STRING" id="32264.T1KNG0"/>
<dbReference type="GO" id="GO:0006518">
    <property type="term" value="P:peptide metabolic process"/>
    <property type="evidence" value="ECO:0007669"/>
    <property type="project" value="TreeGrafter"/>
</dbReference>
<dbReference type="GO" id="GO:0008270">
    <property type="term" value="F:zinc ion binding"/>
    <property type="evidence" value="ECO:0007669"/>
    <property type="project" value="InterPro"/>
</dbReference>
<name>T1KNG0_TETUR</name>
<dbReference type="FunFam" id="2.60.40.1120:FF:000004">
    <property type="entry name" value="Carboxypeptidase E"/>
    <property type="match status" value="1"/>
</dbReference>
<evidence type="ECO:0000259" key="3">
    <source>
        <dbReference type="Pfam" id="PF00246"/>
    </source>
</evidence>
<dbReference type="EnsemblMetazoa" id="tetur16g00850.1">
    <property type="protein sequence ID" value="tetur16g00850.1"/>
    <property type="gene ID" value="tetur16g00850"/>
</dbReference>
<dbReference type="Gene3D" id="2.60.40.1120">
    <property type="entry name" value="Carboxypeptidase-like, regulatory domain"/>
    <property type="match status" value="1"/>
</dbReference>
<protein>
    <recommendedName>
        <fullName evidence="3">Peptidase M14 domain-containing protein</fullName>
    </recommendedName>
</protein>
<dbReference type="Pfam" id="PF13620">
    <property type="entry name" value="CarboxypepD_reg"/>
    <property type="match status" value="1"/>
</dbReference>
<evidence type="ECO:0000313" key="4">
    <source>
        <dbReference type="EnsemblMetazoa" id="tetur16g00850.1"/>
    </source>
</evidence>
<feature type="domain" description="Peptidase M14" evidence="3">
    <location>
        <begin position="18"/>
        <end position="58"/>
    </location>
</feature>
<dbReference type="PANTHER" id="PTHR11532:SF62">
    <property type="entry name" value="CARBOXYPEPTIDASE D"/>
    <property type="match status" value="1"/>
</dbReference>
<accession>T1KNG0</accession>
<dbReference type="InterPro" id="IPR008969">
    <property type="entry name" value="CarboxyPept-like_regulatory"/>
</dbReference>
<dbReference type="EMBL" id="CAEY01000276">
    <property type="status" value="NOT_ANNOTATED_CDS"/>
    <property type="molecule type" value="Genomic_DNA"/>
</dbReference>
<sequence length="187" mass="20590">MSDSHPFKGQCGPAFEFFENGVTNGASWYILYEGMQDFNYITTNCFEITLELGYDNRVALIAFTEEVLRGVKGFVIDSDSAKPIPKATIHIEGINHDVKSAEDGDYWRLLTPGHYTVTVSAEGYESKSVSVDVSEEWASVVNVTLTKPNHKVKGKPLPINLSKGVFGETVDSSGNPISDALIKFFNN</sequence>
<dbReference type="GO" id="GO:0004181">
    <property type="term" value="F:metallocarboxypeptidase activity"/>
    <property type="evidence" value="ECO:0007669"/>
    <property type="project" value="InterPro"/>
</dbReference>
<evidence type="ECO:0000256" key="1">
    <source>
        <dbReference type="ARBA" id="ARBA00005988"/>
    </source>
</evidence>
<dbReference type="GO" id="GO:0016485">
    <property type="term" value="P:protein processing"/>
    <property type="evidence" value="ECO:0007669"/>
    <property type="project" value="TreeGrafter"/>
</dbReference>
<comment type="similarity">
    <text evidence="1">Belongs to the peptidase M14 family.</text>
</comment>
<dbReference type="Proteomes" id="UP000015104">
    <property type="component" value="Unassembled WGS sequence"/>
</dbReference>
<dbReference type="CDD" id="cd11308">
    <property type="entry name" value="Peptidase_M14NE-CP-C_like"/>
    <property type="match status" value="1"/>
</dbReference>
<dbReference type="SUPFAM" id="SSF53187">
    <property type="entry name" value="Zn-dependent exopeptidases"/>
    <property type="match status" value="1"/>
</dbReference>
<keyword evidence="2" id="KW-0325">Glycoprotein</keyword>
<dbReference type="Gene3D" id="3.40.630.10">
    <property type="entry name" value="Zn peptidases"/>
    <property type="match status" value="1"/>
</dbReference>
<evidence type="ECO:0000256" key="2">
    <source>
        <dbReference type="ARBA" id="ARBA00023180"/>
    </source>
</evidence>
<dbReference type="InterPro" id="IPR000834">
    <property type="entry name" value="Peptidase_M14"/>
</dbReference>
<dbReference type="Pfam" id="PF00246">
    <property type="entry name" value="Peptidase_M14"/>
    <property type="match status" value="1"/>
</dbReference>
<dbReference type="InterPro" id="IPR050753">
    <property type="entry name" value="Peptidase_M14_domain"/>
</dbReference>
<reference evidence="4" key="2">
    <citation type="submission" date="2015-06" db="UniProtKB">
        <authorList>
            <consortium name="EnsemblMetazoa"/>
        </authorList>
    </citation>
    <scope>IDENTIFICATION</scope>
</reference>
<reference evidence="5" key="1">
    <citation type="submission" date="2011-08" db="EMBL/GenBank/DDBJ databases">
        <authorList>
            <person name="Rombauts S."/>
        </authorList>
    </citation>
    <scope>NUCLEOTIDE SEQUENCE</scope>
    <source>
        <strain evidence="5">London</strain>
    </source>
</reference>
<organism evidence="4 5">
    <name type="scientific">Tetranychus urticae</name>
    <name type="common">Two-spotted spider mite</name>
    <dbReference type="NCBI Taxonomy" id="32264"/>
    <lineage>
        <taxon>Eukaryota</taxon>
        <taxon>Metazoa</taxon>
        <taxon>Ecdysozoa</taxon>
        <taxon>Arthropoda</taxon>
        <taxon>Chelicerata</taxon>
        <taxon>Arachnida</taxon>
        <taxon>Acari</taxon>
        <taxon>Acariformes</taxon>
        <taxon>Trombidiformes</taxon>
        <taxon>Prostigmata</taxon>
        <taxon>Eleutherengona</taxon>
        <taxon>Raphignathae</taxon>
        <taxon>Tetranychoidea</taxon>
        <taxon>Tetranychidae</taxon>
        <taxon>Tetranychus</taxon>
    </lineage>
</organism>
<keyword evidence="5" id="KW-1185">Reference proteome</keyword>
<dbReference type="GO" id="GO:0005615">
    <property type="term" value="C:extracellular space"/>
    <property type="evidence" value="ECO:0007669"/>
    <property type="project" value="TreeGrafter"/>
</dbReference>
<proteinExistence type="inferred from homology"/>